<dbReference type="AlphaFoldDB" id="A0ABD3AAM8"/>
<name>A0ABD3AAM8_9GENT</name>
<protein>
    <submittedName>
        <fullName evidence="2">Uncharacterized protein</fullName>
    </submittedName>
</protein>
<evidence type="ECO:0000256" key="1">
    <source>
        <dbReference type="SAM" id="MobiDB-lite"/>
    </source>
</evidence>
<dbReference type="EMBL" id="JBJUIK010000005">
    <property type="protein sequence ID" value="KAL3528233.1"/>
    <property type="molecule type" value="Genomic_DNA"/>
</dbReference>
<keyword evidence="3" id="KW-1185">Reference proteome</keyword>
<reference evidence="2 3" key="1">
    <citation type="submission" date="2024-11" db="EMBL/GenBank/DDBJ databases">
        <title>A near-complete genome assembly of Cinchona calisaya.</title>
        <authorList>
            <person name="Lian D.C."/>
            <person name="Zhao X.W."/>
            <person name="Wei L."/>
        </authorList>
    </citation>
    <scope>NUCLEOTIDE SEQUENCE [LARGE SCALE GENOMIC DNA]</scope>
    <source>
        <tissue evidence="2">Nenye</tissue>
    </source>
</reference>
<sequence>MDLRILFIFSDNDISTDLEEEIYGGRYSLDSSPQDDRVPSNSNAPKYRNSVLRQACPEYANDAMYLDDLTLSRETVPSPVCA</sequence>
<gene>
    <name evidence="2" type="ORF">ACH5RR_012889</name>
</gene>
<proteinExistence type="predicted"/>
<organism evidence="2 3">
    <name type="scientific">Cinchona calisaya</name>
    <dbReference type="NCBI Taxonomy" id="153742"/>
    <lineage>
        <taxon>Eukaryota</taxon>
        <taxon>Viridiplantae</taxon>
        <taxon>Streptophyta</taxon>
        <taxon>Embryophyta</taxon>
        <taxon>Tracheophyta</taxon>
        <taxon>Spermatophyta</taxon>
        <taxon>Magnoliopsida</taxon>
        <taxon>eudicotyledons</taxon>
        <taxon>Gunneridae</taxon>
        <taxon>Pentapetalae</taxon>
        <taxon>asterids</taxon>
        <taxon>lamiids</taxon>
        <taxon>Gentianales</taxon>
        <taxon>Rubiaceae</taxon>
        <taxon>Cinchonoideae</taxon>
        <taxon>Cinchoneae</taxon>
        <taxon>Cinchona</taxon>
    </lineage>
</organism>
<evidence type="ECO:0000313" key="2">
    <source>
        <dbReference type="EMBL" id="KAL3528233.1"/>
    </source>
</evidence>
<evidence type="ECO:0000313" key="3">
    <source>
        <dbReference type="Proteomes" id="UP001630127"/>
    </source>
</evidence>
<feature type="region of interest" description="Disordered" evidence="1">
    <location>
        <begin position="25"/>
        <end position="47"/>
    </location>
</feature>
<accession>A0ABD3AAM8</accession>
<comment type="caution">
    <text evidence="2">The sequence shown here is derived from an EMBL/GenBank/DDBJ whole genome shotgun (WGS) entry which is preliminary data.</text>
</comment>
<dbReference type="Proteomes" id="UP001630127">
    <property type="component" value="Unassembled WGS sequence"/>
</dbReference>